<dbReference type="EMBL" id="CAJMXA010001648">
    <property type="protein sequence ID" value="CAE6467081.1"/>
    <property type="molecule type" value="Genomic_DNA"/>
</dbReference>
<evidence type="ECO:0000313" key="2">
    <source>
        <dbReference type="Proteomes" id="UP000663853"/>
    </source>
</evidence>
<reference evidence="1" key="1">
    <citation type="submission" date="2021-01" db="EMBL/GenBank/DDBJ databases">
        <authorList>
            <person name="Kaushik A."/>
        </authorList>
    </citation>
    <scope>NUCLEOTIDE SEQUENCE</scope>
    <source>
        <strain evidence="1">AG6-10EEA</strain>
    </source>
</reference>
<dbReference type="AlphaFoldDB" id="A0A8H3BVR0"/>
<name>A0A8H3BVR0_9AGAM</name>
<dbReference type="Proteomes" id="UP000663853">
    <property type="component" value="Unassembled WGS sequence"/>
</dbReference>
<proteinExistence type="predicted"/>
<organism evidence="1 2">
    <name type="scientific">Rhizoctonia solani</name>
    <dbReference type="NCBI Taxonomy" id="456999"/>
    <lineage>
        <taxon>Eukaryota</taxon>
        <taxon>Fungi</taxon>
        <taxon>Dikarya</taxon>
        <taxon>Basidiomycota</taxon>
        <taxon>Agaricomycotina</taxon>
        <taxon>Agaricomycetes</taxon>
        <taxon>Cantharellales</taxon>
        <taxon>Ceratobasidiaceae</taxon>
        <taxon>Rhizoctonia</taxon>
    </lineage>
</organism>
<gene>
    <name evidence="1" type="ORF">RDB_LOCUS69995</name>
</gene>
<sequence>MIFHRWAYFLNIQELVNLFKERGGGIGNFDPKDPADMDHARRAIFLYLQPGRVEVWFAMLDDKIGLVFFVGKPVPNIRESVDRGLARRCKDIFERSPDPCRIVRNSHCLQWDLTARDWSVHRLHIMELLQSDRKGDIYPSTKEELALFPSRRAAASSSPVS</sequence>
<accession>A0A8H3BVR0</accession>
<evidence type="ECO:0000313" key="1">
    <source>
        <dbReference type="EMBL" id="CAE6467081.1"/>
    </source>
</evidence>
<comment type="caution">
    <text evidence="1">The sequence shown here is derived from an EMBL/GenBank/DDBJ whole genome shotgun (WGS) entry which is preliminary data.</text>
</comment>
<protein>
    <submittedName>
        <fullName evidence="1">Uncharacterized protein</fullName>
    </submittedName>
</protein>